<dbReference type="PANTHER" id="PTHR35670">
    <property type="entry name" value="TRANSMEMBRANE PROTEIN 81"/>
    <property type="match status" value="1"/>
</dbReference>
<evidence type="ECO:0000256" key="1">
    <source>
        <dbReference type="ARBA" id="ARBA00004251"/>
    </source>
</evidence>
<dbReference type="Proteomes" id="UP001460270">
    <property type="component" value="Unassembled WGS sequence"/>
</dbReference>
<keyword evidence="5" id="KW-1133">Transmembrane helix</keyword>
<evidence type="ECO:0000256" key="10">
    <source>
        <dbReference type="ARBA" id="ARBA00050022"/>
    </source>
</evidence>
<feature type="region of interest" description="Disordered" evidence="11">
    <location>
        <begin position="577"/>
        <end position="678"/>
    </location>
</feature>
<evidence type="ECO:0000256" key="6">
    <source>
        <dbReference type="ARBA" id="ARBA00023136"/>
    </source>
</evidence>
<feature type="compositionally biased region" description="Basic and acidic residues" evidence="11">
    <location>
        <begin position="631"/>
        <end position="655"/>
    </location>
</feature>
<evidence type="ECO:0000313" key="13">
    <source>
        <dbReference type="Proteomes" id="UP001460270"/>
    </source>
</evidence>
<dbReference type="PROSITE" id="PS51257">
    <property type="entry name" value="PROKAR_LIPOPROTEIN"/>
    <property type="match status" value="1"/>
</dbReference>
<keyword evidence="2" id="KW-1003">Cell membrane</keyword>
<keyword evidence="3" id="KW-0812">Transmembrane</keyword>
<evidence type="ECO:0000256" key="5">
    <source>
        <dbReference type="ARBA" id="ARBA00022989"/>
    </source>
</evidence>
<comment type="subcellular location">
    <subcellularLocation>
        <location evidence="1">Cell membrane</location>
        <topology evidence="1">Single-pass type I membrane protein</topology>
    </subcellularLocation>
</comment>
<feature type="compositionally biased region" description="Basic and acidic residues" evidence="11">
    <location>
        <begin position="577"/>
        <end position="588"/>
    </location>
</feature>
<organism evidence="12 13">
    <name type="scientific">Mugilogobius chulae</name>
    <name type="common">yellowstripe goby</name>
    <dbReference type="NCBI Taxonomy" id="88201"/>
    <lineage>
        <taxon>Eukaryota</taxon>
        <taxon>Metazoa</taxon>
        <taxon>Chordata</taxon>
        <taxon>Craniata</taxon>
        <taxon>Vertebrata</taxon>
        <taxon>Euteleostomi</taxon>
        <taxon>Actinopterygii</taxon>
        <taxon>Neopterygii</taxon>
        <taxon>Teleostei</taxon>
        <taxon>Neoteleostei</taxon>
        <taxon>Acanthomorphata</taxon>
        <taxon>Gobiaria</taxon>
        <taxon>Gobiiformes</taxon>
        <taxon>Gobioidei</taxon>
        <taxon>Gobiidae</taxon>
        <taxon>Gobionellinae</taxon>
        <taxon>Mugilogobius</taxon>
    </lineage>
</organism>
<evidence type="ECO:0000256" key="11">
    <source>
        <dbReference type="SAM" id="MobiDB-lite"/>
    </source>
</evidence>
<evidence type="ECO:0000256" key="8">
    <source>
        <dbReference type="ARBA" id="ARBA00023319"/>
    </source>
</evidence>
<accession>A0AAW0N0I0</accession>
<evidence type="ECO:0000256" key="7">
    <source>
        <dbReference type="ARBA" id="ARBA00023157"/>
    </source>
</evidence>
<proteinExistence type="predicted"/>
<dbReference type="EMBL" id="JBBPFD010000020">
    <property type="protein sequence ID" value="KAK7883805.1"/>
    <property type="molecule type" value="Genomic_DNA"/>
</dbReference>
<feature type="compositionally biased region" description="Basic residues" evidence="11">
    <location>
        <begin position="656"/>
        <end position="666"/>
    </location>
</feature>
<evidence type="ECO:0000256" key="9">
    <source>
        <dbReference type="ARBA" id="ARBA00049937"/>
    </source>
</evidence>
<evidence type="ECO:0000256" key="4">
    <source>
        <dbReference type="ARBA" id="ARBA00022729"/>
    </source>
</evidence>
<evidence type="ECO:0000313" key="12">
    <source>
        <dbReference type="EMBL" id="KAK7883805.1"/>
    </source>
</evidence>
<sequence>MGHFLRHLRRLSIPSMQTLYSCTPGYGLVGTDLENGLEEPTSTDFRGVGFGTGELAAKKNDDVTGARIKEQRRKYSQLNISVPILHMYFNEGDTKPAFAPFKREITGAAPRDKDHGWSHEVEVLLTVYWLACGASYRQSAEVFHIPLSTVCRVVHKILSKMESIIHQVIHFPSGEEMEGIGAGFARLAGHAVFEHAAGAIDDCHVRIVPPGEPQKGLHVNRKLFPPSFCRGSVMHKSQDRSERSAAARSRSSSLSLASRLAISCLLESSFKSPAGPSQQGAFWNLHYVRDQGCVSDHPPVEAEAFAATITGGVMACCSCKIECMLSYHGQRAAVRNACWVLYPSRVRTSLLRCIPGKRGRSSSHPAISSGVAEKRTLNWNRTCYVESDVVNVCTNGDVPLEVITASSPCSATCGLGMKSQTLCLLKDGKAAMEENVQGTAAPKVTEQCRVRKVQCLDSWQCGLKTLTVTVGQRLNIDCVEEVMKEMGPYSWRVSWRYARGIITSDDSLFARWRRLSWTMFCWTLLKRNTQVRDQTYRCDVQDADFRRVKRIYWGVRVLPPDVINLDTRRSGISKCERADYNETDKPDPDVQLPAAQNQRESERERVRQRRKGGREKREIERESQRRKKGDGKKEGEKEAREGEERENQRERELEQKRKRRERKKVGRSMEKGERGRES</sequence>
<gene>
    <name evidence="12" type="ORF">WMY93_026928</name>
</gene>
<evidence type="ECO:0000256" key="2">
    <source>
        <dbReference type="ARBA" id="ARBA00022475"/>
    </source>
</evidence>
<keyword evidence="8" id="KW-0393">Immunoglobulin domain</keyword>
<keyword evidence="13" id="KW-1185">Reference proteome</keyword>
<name>A0AAW0N0I0_9GOBI</name>
<dbReference type="PANTHER" id="PTHR35670:SF1">
    <property type="entry name" value="TRANSMEMBRANE PROTEIN 81"/>
    <property type="match status" value="1"/>
</dbReference>
<keyword evidence="7" id="KW-1015">Disulfide bond</keyword>
<reference evidence="13" key="1">
    <citation type="submission" date="2024-04" db="EMBL/GenBank/DDBJ databases">
        <title>Salinicola lusitanus LLJ914,a marine bacterium isolated from the Okinawa Trough.</title>
        <authorList>
            <person name="Li J."/>
        </authorList>
    </citation>
    <scope>NUCLEOTIDE SEQUENCE [LARGE SCALE GENOMIC DNA]</scope>
</reference>
<evidence type="ECO:0000256" key="3">
    <source>
        <dbReference type="ARBA" id="ARBA00022692"/>
    </source>
</evidence>
<dbReference type="AlphaFoldDB" id="A0AAW0N0I0"/>
<keyword evidence="6" id="KW-0472">Membrane</keyword>
<feature type="compositionally biased region" description="Basic and acidic residues" evidence="11">
    <location>
        <begin position="667"/>
        <end position="678"/>
    </location>
</feature>
<comment type="function">
    <text evidence="9">Essential fertilization factor required for male fertility. Part of a conserved trimeric sperm complex with the essential fertilization factors IZUMO1 and SPACA6 which bridges sperm and oocyte membranes during fertilization by binding to IZUMO1R/JUNO on the oocyte.</text>
</comment>
<keyword evidence="4" id="KW-0732">Signal</keyword>
<protein>
    <recommendedName>
        <fullName evidence="10">Transmembrane protein 81</fullName>
    </recommendedName>
</protein>
<comment type="caution">
    <text evidence="12">The sequence shown here is derived from an EMBL/GenBank/DDBJ whole genome shotgun (WGS) entry which is preliminary data.</text>
</comment>
<dbReference type="InterPro" id="IPR039293">
    <property type="entry name" value="TMEM81"/>
</dbReference>
<dbReference type="GO" id="GO:0005886">
    <property type="term" value="C:plasma membrane"/>
    <property type="evidence" value="ECO:0007669"/>
    <property type="project" value="UniProtKB-SubCell"/>
</dbReference>